<dbReference type="EMBL" id="JSVA01000005">
    <property type="protein sequence ID" value="KOF03829.1"/>
    <property type="molecule type" value="Genomic_DNA"/>
</dbReference>
<dbReference type="NCBIfam" id="NF041384">
    <property type="entry name" value="YHS_seleno_dom"/>
    <property type="match status" value="1"/>
</dbReference>
<evidence type="ECO:0000313" key="3">
    <source>
        <dbReference type="Proteomes" id="UP000036908"/>
    </source>
</evidence>
<comment type="caution">
    <text evidence="2">The sequence shown here is derived from an EMBL/GenBank/DDBJ whole genome shotgun (WGS) entry which is preliminary data.</text>
</comment>
<feature type="signal peptide" evidence="1">
    <location>
        <begin position="1"/>
        <end position="22"/>
    </location>
</feature>
<organism evidence="2 3">
    <name type="scientific">Roseivirga seohaensis subsp. aquiponti</name>
    <dbReference type="NCBI Taxonomy" id="1566026"/>
    <lineage>
        <taxon>Bacteria</taxon>
        <taxon>Pseudomonadati</taxon>
        <taxon>Bacteroidota</taxon>
        <taxon>Cytophagia</taxon>
        <taxon>Cytophagales</taxon>
        <taxon>Roseivirgaceae</taxon>
        <taxon>Roseivirga</taxon>
    </lineage>
</organism>
<protein>
    <submittedName>
        <fullName evidence="2">YHS domain protein</fullName>
    </submittedName>
</protein>
<keyword evidence="3" id="KW-1185">Reference proteome</keyword>
<sequence>MKKLNFALLLLVSFCFINRLNAQTTNSGNYNLEKGLAIQGYDPVAYFTENKALEGNKSLSSTHNGATYYFANIKHKTLFDNDPSKYEPAYGGYCAYAMAFGDKVKIDPETFKIKNNRLFLFYNFRFNNTLKDWNKDEANLFRKAESEWEKIISKN</sequence>
<reference evidence="3" key="1">
    <citation type="submission" date="2014-11" db="EMBL/GenBank/DDBJ databases">
        <title>Genome sequencing of Roseivirga sp. D-25.</title>
        <authorList>
            <person name="Selvaratnam C."/>
            <person name="Thevarajoo S."/>
            <person name="Goh K.M."/>
            <person name="Eee R."/>
            <person name="Chan K.-G."/>
            <person name="Chong C.S."/>
        </authorList>
    </citation>
    <scope>NUCLEOTIDE SEQUENCE [LARGE SCALE GENOMIC DNA]</scope>
    <source>
        <strain evidence="3">D-25</strain>
    </source>
</reference>
<evidence type="ECO:0000256" key="1">
    <source>
        <dbReference type="SAM" id="SignalP"/>
    </source>
</evidence>
<keyword evidence="1" id="KW-0732">Signal</keyword>
<name>A0A0L8ANC6_9BACT</name>
<dbReference type="RefSeq" id="WP_053222512.1">
    <property type="nucleotide sequence ID" value="NZ_JSVA01000005.1"/>
</dbReference>
<feature type="chain" id="PRO_5005580215" evidence="1">
    <location>
        <begin position="23"/>
        <end position="155"/>
    </location>
</feature>
<dbReference type="PATRIC" id="fig|1566026.4.peg.2729"/>
<accession>A0A0L8ANC6</accession>
<dbReference type="AlphaFoldDB" id="A0A0L8ANC6"/>
<dbReference type="OrthoDB" id="344729at2"/>
<proteinExistence type="predicted"/>
<dbReference type="Proteomes" id="UP000036908">
    <property type="component" value="Unassembled WGS sequence"/>
</dbReference>
<gene>
    <name evidence="2" type="ORF">OB69_04535</name>
</gene>
<evidence type="ECO:0000313" key="2">
    <source>
        <dbReference type="EMBL" id="KOF03829.1"/>
    </source>
</evidence>